<keyword evidence="5" id="KW-0472">Membrane</keyword>
<dbReference type="Pfam" id="PF13923">
    <property type="entry name" value="zf-C3HC4_2"/>
    <property type="match status" value="1"/>
</dbReference>
<dbReference type="OrthoDB" id="305792at2759"/>
<gene>
    <name evidence="7" type="ORF">PPENT_87.1.T0400220</name>
</gene>
<accession>A0A8S1UNQ8</accession>
<dbReference type="PROSITE" id="PS00518">
    <property type="entry name" value="ZF_RING_1"/>
    <property type="match status" value="1"/>
</dbReference>
<name>A0A8S1UNQ8_9CILI</name>
<evidence type="ECO:0000256" key="4">
    <source>
        <dbReference type="PROSITE-ProRule" id="PRU00175"/>
    </source>
</evidence>
<feature type="transmembrane region" description="Helical" evidence="5">
    <location>
        <begin position="346"/>
        <end position="362"/>
    </location>
</feature>
<dbReference type="InterPro" id="IPR001841">
    <property type="entry name" value="Znf_RING"/>
</dbReference>
<sequence>MKLQKIYQECKCPSCQLLFEEPITIVCGHTFCRECIVRSVNLKPQCPECLYPITNIINKIQENFLVKSVVKEINELFIEQNKKKVKPRLFDQIIAKQFQENSIKQYLIFETKSLIIPYTNQNVHLNINQFKDLNEDQIYKILKRDSLILLTNPNKNHSIQETATLVIVIKVVINSKLIDLSVQVKEQMKVLQIKPETFRIEKEIPLNVAKVQEINEEPIFFTLQTDQQIKYLIDTIRQQLASHLPQLIDSYTAKYFEEFFHRLQLFEILRSNILRNEKALKHISFVIPCILHLTDQERTRIFNANNSIERLIQISQVLQRFQNITNPLMVFKIPGDKERINNKTELIIIVLLLFFAFYYRVIGI</sequence>
<dbReference type="PANTHER" id="PTHR23327">
    <property type="entry name" value="RING FINGER PROTEIN 127"/>
    <property type="match status" value="1"/>
</dbReference>
<dbReference type="InterPro" id="IPR017907">
    <property type="entry name" value="Znf_RING_CS"/>
</dbReference>
<keyword evidence="5" id="KW-1133">Transmembrane helix</keyword>
<keyword evidence="1" id="KW-0479">Metal-binding</keyword>
<dbReference type="SMART" id="SM00184">
    <property type="entry name" value="RING"/>
    <property type="match status" value="1"/>
</dbReference>
<evidence type="ECO:0000313" key="7">
    <source>
        <dbReference type="EMBL" id="CAD8164096.1"/>
    </source>
</evidence>
<protein>
    <recommendedName>
        <fullName evidence="6">RING-type domain-containing protein</fullName>
    </recommendedName>
</protein>
<keyword evidence="3" id="KW-0862">Zinc</keyword>
<keyword evidence="2 4" id="KW-0863">Zinc-finger</keyword>
<evidence type="ECO:0000313" key="8">
    <source>
        <dbReference type="Proteomes" id="UP000689195"/>
    </source>
</evidence>
<organism evidence="7 8">
    <name type="scientific">Paramecium pentaurelia</name>
    <dbReference type="NCBI Taxonomy" id="43138"/>
    <lineage>
        <taxon>Eukaryota</taxon>
        <taxon>Sar</taxon>
        <taxon>Alveolata</taxon>
        <taxon>Ciliophora</taxon>
        <taxon>Intramacronucleata</taxon>
        <taxon>Oligohymenophorea</taxon>
        <taxon>Peniculida</taxon>
        <taxon>Parameciidae</taxon>
        <taxon>Paramecium</taxon>
    </lineage>
</organism>
<keyword evidence="8" id="KW-1185">Reference proteome</keyword>
<dbReference type="PANTHER" id="PTHR23327:SF51">
    <property type="entry name" value="TRANSCRIPTIONAL REGULATOR OF YEAST FORM ADHERENCE 3"/>
    <property type="match status" value="1"/>
</dbReference>
<evidence type="ECO:0000256" key="3">
    <source>
        <dbReference type="ARBA" id="ARBA00022833"/>
    </source>
</evidence>
<evidence type="ECO:0000256" key="2">
    <source>
        <dbReference type="ARBA" id="ARBA00022771"/>
    </source>
</evidence>
<dbReference type="GO" id="GO:0008270">
    <property type="term" value="F:zinc ion binding"/>
    <property type="evidence" value="ECO:0007669"/>
    <property type="project" value="UniProtKB-KW"/>
</dbReference>
<evidence type="ECO:0000256" key="5">
    <source>
        <dbReference type="SAM" id="Phobius"/>
    </source>
</evidence>
<dbReference type="PROSITE" id="PS50089">
    <property type="entry name" value="ZF_RING_2"/>
    <property type="match status" value="1"/>
</dbReference>
<dbReference type="AlphaFoldDB" id="A0A8S1UNQ8"/>
<proteinExistence type="predicted"/>
<dbReference type="EMBL" id="CAJJDO010000040">
    <property type="protein sequence ID" value="CAD8164096.1"/>
    <property type="molecule type" value="Genomic_DNA"/>
</dbReference>
<keyword evidence="5" id="KW-0812">Transmembrane</keyword>
<dbReference type="Proteomes" id="UP000689195">
    <property type="component" value="Unassembled WGS sequence"/>
</dbReference>
<comment type="caution">
    <text evidence="7">The sequence shown here is derived from an EMBL/GenBank/DDBJ whole genome shotgun (WGS) entry which is preliminary data.</text>
</comment>
<feature type="domain" description="RING-type" evidence="6">
    <location>
        <begin position="12"/>
        <end position="49"/>
    </location>
</feature>
<evidence type="ECO:0000259" key="6">
    <source>
        <dbReference type="PROSITE" id="PS50089"/>
    </source>
</evidence>
<evidence type="ECO:0000256" key="1">
    <source>
        <dbReference type="ARBA" id="ARBA00022723"/>
    </source>
</evidence>
<reference evidence="7" key="1">
    <citation type="submission" date="2021-01" db="EMBL/GenBank/DDBJ databases">
        <authorList>
            <consortium name="Genoscope - CEA"/>
            <person name="William W."/>
        </authorList>
    </citation>
    <scope>NUCLEOTIDE SEQUENCE</scope>
</reference>